<evidence type="ECO:0000256" key="1">
    <source>
        <dbReference type="ARBA" id="ARBA00004123"/>
    </source>
</evidence>
<dbReference type="AlphaFoldDB" id="A0A9W8YH53"/>
<feature type="coiled-coil region" evidence="3">
    <location>
        <begin position="279"/>
        <end position="306"/>
    </location>
</feature>
<dbReference type="InterPro" id="IPR021858">
    <property type="entry name" value="Fun_TF"/>
</dbReference>
<keyword evidence="3" id="KW-0175">Coiled coil</keyword>
<proteinExistence type="predicted"/>
<comment type="caution">
    <text evidence="5">The sequence shown here is derived from an EMBL/GenBank/DDBJ whole genome shotgun (WGS) entry which is preliminary data.</text>
</comment>
<evidence type="ECO:0000256" key="2">
    <source>
        <dbReference type="ARBA" id="ARBA00023242"/>
    </source>
</evidence>
<dbReference type="GO" id="GO:0005634">
    <property type="term" value="C:nucleus"/>
    <property type="evidence" value="ECO:0007669"/>
    <property type="project" value="UniProtKB-SubCell"/>
</dbReference>
<organism evidence="5 6">
    <name type="scientific">Neocucurbitaria cava</name>
    <dbReference type="NCBI Taxonomy" id="798079"/>
    <lineage>
        <taxon>Eukaryota</taxon>
        <taxon>Fungi</taxon>
        <taxon>Dikarya</taxon>
        <taxon>Ascomycota</taxon>
        <taxon>Pezizomycotina</taxon>
        <taxon>Dothideomycetes</taxon>
        <taxon>Pleosporomycetidae</taxon>
        <taxon>Pleosporales</taxon>
        <taxon>Pleosporineae</taxon>
        <taxon>Cucurbitariaceae</taxon>
        <taxon>Neocucurbitaria</taxon>
    </lineage>
</organism>
<name>A0A9W8YH53_9PLEO</name>
<dbReference type="PANTHER" id="PTHR37534">
    <property type="entry name" value="TRANSCRIPTIONAL ACTIVATOR PROTEIN UGA3"/>
    <property type="match status" value="1"/>
</dbReference>
<evidence type="ECO:0000256" key="3">
    <source>
        <dbReference type="SAM" id="Coils"/>
    </source>
</evidence>
<dbReference type="Pfam" id="PF11951">
    <property type="entry name" value="Fungal_trans_2"/>
    <property type="match status" value="1"/>
</dbReference>
<evidence type="ECO:0000313" key="6">
    <source>
        <dbReference type="Proteomes" id="UP001140560"/>
    </source>
</evidence>
<gene>
    <name evidence="5" type="ORF">N0V83_000453</name>
</gene>
<dbReference type="Proteomes" id="UP001140560">
    <property type="component" value="Unassembled WGS sequence"/>
</dbReference>
<feature type="compositionally biased region" description="Basic and acidic residues" evidence="4">
    <location>
        <begin position="1"/>
        <end position="11"/>
    </location>
</feature>
<reference evidence="5" key="1">
    <citation type="submission" date="2022-10" db="EMBL/GenBank/DDBJ databases">
        <title>Tapping the CABI collections for fungal endophytes: first genome assemblies for Collariella, Neodidymelliopsis, Ascochyta clinopodiicola, Didymella pomorum, Didymosphaeria variabile, Neocosmospora piperis and Neocucurbitaria cava.</title>
        <authorList>
            <person name="Hill R."/>
        </authorList>
    </citation>
    <scope>NUCLEOTIDE SEQUENCE</scope>
    <source>
        <strain evidence="5">IMI 356814</strain>
    </source>
</reference>
<dbReference type="PANTHER" id="PTHR37534:SF46">
    <property type="entry name" value="ZN(II)2CYS6 TRANSCRIPTION FACTOR (EUROFUNG)"/>
    <property type="match status" value="1"/>
</dbReference>
<dbReference type="EMBL" id="JAPEUY010000001">
    <property type="protein sequence ID" value="KAJ4377626.1"/>
    <property type="molecule type" value="Genomic_DNA"/>
</dbReference>
<evidence type="ECO:0000313" key="5">
    <source>
        <dbReference type="EMBL" id="KAJ4377626.1"/>
    </source>
</evidence>
<keyword evidence="6" id="KW-1185">Reference proteome</keyword>
<protein>
    <submittedName>
        <fullName evidence="5">Uncharacterized protein</fullName>
    </submittedName>
</protein>
<comment type="subcellular location">
    <subcellularLocation>
        <location evidence="1">Nucleus</location>
    </subcellularLocation>
</comment>
<sequence>MSQPKFPREFKFVGGPSRKRRRCAPPAAPKAVSRLSATTTQRRTGAQPTPLASQQSVTNPVHEGDNGDLASDVLSGDSDGTAVTLPPTPPSAHEPQALLSPFTTLSYPTEILESLLYGPTLANRSTATDTLQPELQYEDPFSLFGASIDQNTAPDMILNAGAEFQPSLERSEDFRVLHQFPSILEDISSESSSDSVEEVLREVVSESEEYQTIPVDISGDLHDLFTQYDQKFCVWPLTYDFEANPFRYQMEPARASPLLWHSILALSYKHIHRETGAYLSQAKVHKRRAMQLLEELESRNGSVQSRTNLLNGLLILMTLDCATSAQGPWATHLRRAQKIIEAFGVLGIHKTPRMQAQIDMLVWWDVTLGLTTRQGFYLSNPMISSAFHSHKTSTFYNISGCPKELFEYMVQLGSYAHEFEIASHMTCVTFDMGPVLAVESAIKAYRAPQFDDPDMAFSQPEVSGLPHPEDPVEAAHHVQDLYHCSQAWRYALLVYIERVFRWRRREASTARLCLLARITLNNMMSCRRDVSIPKQSIQKQLLLPVFLAACETDDESLKEEVRDYCSWWGVKSRYDMFITTLGLLEEVWAVSNDPNSWWGSLIDQKSGVSSTRQYLFG</sequence>
<keyword evidence="2" id="KW-0539">Nucleus</keyword>
<dbReference type="OrthoDB" id="2015447at2759"/>
<accession>A0A9W8YH53</accession>
<feature type="compositionally biased region" description="Polar residues" evidence="4">
    <location>
        <begin position="35"/>
        <end position="59"/>
    </location>
</feature>
<evidence type="ECO:0000256" key="4">
    <source>
        <dbReference type="SAM" id="MobiDB-lite"/>
    </source>
</evidence>
<feature type="region of interest" description="Disordered" evidence="4">
    <location>
        <begin position="1"/>
        <end position="96"/>
    </location>
</feature>